<evidence type="ECO:0000313" key="3">
    <source>
        <dbReference type="Proteomes" id="UP001201163"/>
    </source>
</evidence>
<evidence type="ECO:0000256" key="1">
    <source>
        <dbReference type="SAM" id="MobiDB-lite"/>
    </source>
</evidence>
<organism evidence="2 3">
    <name type="scientific">Lactarius akahatsu</name>
    <dbReference type="NCBI Taxonomy" id="416441"/>
    <lineage>
        <taxon>Eukaryota</taxon>
        <taxon>Fungi</taxon>
        <taxon>Dikarya</taxon>
        <taxon>Basidiomycota</taxon>
        <taxon>Agaricomycotina</taxon>
        <taxon>Agaricomycetes</taxon>
        <taxon>Russulales</taxon>
        <taxon>Russulaceae</taxon>
        <taxon>Lactarius</taxon>
    </lineage>
</organism>
<reference evidence="2" key="1">
    <citation type="submission" date="2022-01" db="EMBL/GenBank/DDBJ databases">
        <title>Comparative genomics reveals a dynamic genome evolution in the ectomycorrhizal milk-cap (Lactarius) mushrooms.</title>
        <authorList>
            <consortium name="DOE Joint Genome Institute"/>
            <person name="Lebreton A."/>
            <person name="Tang N."/>
            <person name="Kuo A."/>
            <person name="LaButti K."/>
            <person name="Drula E."/>
            <person name="Barry K."/>
            <person name="Clum A."/>
            <person name="Lipzen A."/>
            <person name="Mousain D."/>
            <person name="Ng V."/>
            <person name="Wang R."/>
            <person name="Wang X."/>
            <person name="Dai Y."/>
            <person name="Henrissat B."/>
            <person name="Grigoriev I.V."/>
            <person name="Guerin-Laguette A."/>
            <person name="Yu F."/>
            <person name="Martin F.M."/>
        </authorList>
    </citation>
    <scope>NUCLEOTIDE SEQUENCE</scope>
    <source>
        <strain evidence="2">QP</strain>
    </source>
</reference>
<evidence type="ECO:0000313" key="2">
    <source>
        <dbReference type="EMBL" id="KAH8993533.1"/>
    </source>
</evidence>
<protein>
    <submittedName>
        <fullName evidence="2">Uncharacterized protein</fullName>
    </submittedName>
</protein>
<dbReference type="EMBL" id="JAKELL010000018">
    <property type="protein sequence ID" value="KAH8993533.1"/>
    <property type="molecule type" value="Genomic_DNA"/>
</dbReference>
<dbReference type="AlphaFoldDB" id="A0AAD4LJQ1"/>
<gene>
    <name evidence="2" type="ORF">EDB92DRAFT_1815588</name>
</gene>
<proteinExistence type="predicted"/>
<name>A0AAD4LJQ1_9AGAM</name>
<feature type="region of interest" description="Disordered" evidence="1">
    <location>
        <begin position="188"/>
        <end position="248"/>
    </location>
</feature>
<sequence length="280" mass="30786">MWSAQVWLGVHERRRTVIVMRFRFNSEIGFRLLEPTCAGSRIYGFWTHDTQLPGSKYDEVKYLVRAPIAIAESVDFLRVVFYVCGVIPQSPPQFDVPDYRLVGTQKEGIDARGYSKPAALSIRHFGVTSLSFPTTMARLTYTFALILDFWVILAGIKLRRLGAASKQGVSIQTFEQCNSRAREYKRARGRVAITSTHAATSAPRHMKMPAPPTSSKLGQAARKSHSFGVSCKDATNPPPRQETATGSIISTSCAASGSLTSRIPTRLATSASVASAHECE</sequence>
<keyword evidence="3" id="KW-1185">Reference proteome</keyword>
<accession>A0AAD4LJQ1</accession>
<comment type="caution">
    <text evidence="2">The sequence shown here is derived from an EMBL/GenBank/DDBJ whole genome shotgun (WGS) entry which is preliminary data.</text>
</comment>
<dbReference type="Proteomes" id="UP001201163">
    <property type="component" value="Unassembled WGS sequence"/>
</dbReference>